<dbReference type="Proteomes" id="UP000189286">
    <property type="component" value="Unassembled WGS sequence"/>
</dbReference>
<evidence type="ECO:0000256" key="4">
    <source>
        <dbReference type="ARBA" id="ARBA00022989"/>
    </source>
</evidence>
<dbReference type="GO" id="GO:0005886">
    <property type="term" value="C:plasma membrane"/>
    <property type="evidence" value="ECO:0007669"/>
    <property type="project" value="UniProtKB-SubCell"/>
</dbReference>
<gene>
    <name evidence="9" type="ORF">BSK71_14235</name>
</gene>
<evidence type="ECO:0000256" key="1">
    <source>
        <dbReference type="ARBA" id="ARBA00004651"/>
    </source>
</evidence>
<keyword evidence="5 7" id="KW-0472">Membrane</keyword>
<dbReference type="EMBL" id="MPUJ01000008">
    <property type="protein sequence ID" value="ONK04775.1"/>
    <property type="molecule type" value="Genomic_DNA"/>
</dbReference>
<proteinExistence type="predicted"/>
<accession>A0A1V2R1Z4</accession>
<keyword evidence="4 7" id="KW-1133">Transmembrane helix</keyword>
<feature type="domain" description="ABC3 transporter permease C-terminal" evidence="8">
    <location>
        <begin position="360"/>
        <end position="468"/>
    </location>
</feature>
<evidence type="ECO:0000256" key="6">
    <source>
        <dbReference type="SAM" id="MobiDB-lite"/>
    </source>
</evidence>
<evidence type="ECO:0000256" key="3">
    <source>
        <dbReference type="ARBA" id="ARBA00022692"/>
    </source>
</evidence>
<dbReference type="Pfam" id="PF02687">
    <property type="entry name" value="FtsX"/>
    <property type="match status" value="1"/>
</dbReference>
<keyword evidence="3 7" id="KW-0812">Transmembrane</keyword>
<dbReference type="OrthoDB" id="9784014at2"/>
<evidence type="ECO:0000256" key="5">
    <source>
        <dbReference type="ARBA" id="ARBA00023136"/>
    </source>
</evidence>
<keyword evidence="2" id="KW-1003">Cell membrane</keyword>
<dbReference type="InterPro" id="IPR051125">
    <property type="entry name" value="ABC-4/HrtB_transporter"/>
</dbReference>
<evidence type="ECO:0000259" key="8">
    <source>
        <dbReference type="Pfam" id="PF02687"/>
    </source>
</evidence>
<dbReference type="InterPro" id="IPR003838">
    <property type="entry name" value="ABC3_permease_C"/>
</dbReference>
<feature type="transmembrane region" description="Helical" evidence="7">
    <location>
        <begin position="444"/>
        <end position="466"/>
    </location>
</feature>
<dbReference type="RefSeq" id="WP_039362946.1">
    <property type="nucleotide sequence ID" value="NZ_JRMH01000002.1"/>
</dbReference>
<comment type="caution">
    <text evidence="9">The sequence shown here is derived from an EMBL/GenBank/DDBJ whole genome shotgun (WGS) entry which is preliminary data.</text>
</comment>
<evidence type="ECO:0000256" key="2">
    <source>
        <dbReference type="ARBA" id="ARBA00022475"/>
    </source>
</evidence>
<dbReference type="PANTHER" id="PTHR43738">
    <property type="entry name" value="ABC TRANSPORTER, MEMBRANE PROTEIN"/>
    <property type="match status" value="1"/>
</dbReference>
<comment type="subcellular location">
    <subcellularLocation>
        <location evidence="1">Cell membrane</location>
        <topology evidence="1">Multi-pass membrane protein</topology>
    </subcellularLocation>
</comment>
<sequence>MIPWRLIWVDWRRLWPGVLVVVLLIATATALSISVSLQERALRMGSAKAADRFDLVIGAPGSETQLVLSSVFLQPSALTLIPAQVLTDLEKNPLVAWAAPVAFGDFYQGMPIVGTTSPLVTDNGKRQLTAGRVFNDGFEAVVGAQTGLTIGSTFSPIHGQVGTEGAHAHDDVTYTVVGVLPADGSAWDKAILVPVNAVWRVHGIHPPHGVDDDGADDAHHDDHDHDEHADHETHEHEGEHDGHAHDHDETAHAQGEHHNDAHPAEGAESDDHHADVAQPVTASHDDEHGEAEAHGHAHQAGLPAIVVKPKTIAGAYQLRSLYRSNTTLAVFPGEVLVKLYSMLGDIRELLTYISLGTQGLVGVAVAMVAVIHLRQRQKQIGALRAFGAPRYGIFTLIWSGLMSLVSVGVLLGVGLGYLAARAIAVVMSEKSGFVLPVTLEWEDIHFVLLLLLVAAVVLTIPAMLSYRQSPATALRGE</sequence>
<feature type="compositionally biased region" description="Basic and acidic residues" evidence="6">
    <location>
        <begin position="208"/>
        <end position="272"/>
    </location>
</feature>
<dbReference type="PANTHER" id="PTHR43738:SF2">
    <property type="entry name" value="ABC TRANSPORTER PERMEASE"/>
    <property type="match status" value="1"/>
</dbReference>
<evidence type="ECO:0000313" key="10">
    <source>
        <dbReference type="Proteomes" id="UP000189286"/>
    </source>
</evidence>
<protein>
    <submittedName>
        <fullName evidence="9">ABC transporter substrate-binding protein</fullName>
    </submittedName>
</protein>
<evidence type="ECO:0000313" key="9">
    <source>
        <dbReference type="EMBL" id="ONK04775.1"/>
    </source>
</evidence>
<organism evidence="9 10">
    <name type="scientific">Pectobacterium actinidiae</name>
    <dbReference type="NCBI Taxonomy" id="1507808"/>
    <lineage>
        <taxon>Bacteria</taxon>
        <taxon>Pseudomonadati</taxon>
        <taxon>Pseudomonadota</taxon>
        <taxon>Gammaproteobacteria</taxon>
        <taxon>Enterobacterales</taxon>
        <taxon>Pectobacteriaceae</taxon>
        <taxon>Pectobacterium</taxon>
    </lineage>
</organism>
<name>A0A1V2R1Z4_9GAMM</name>
<dbReference type="AlphaFoldDB" id="A0A1V2R1Z4"/>
<reference evidence="10" key="1">
    <citation type="submission" date="2016-11" db="EMBL/GenBank/DDBJ databases">
        <authorList>
            <person name="Panda P."/>
            <person name="Visnovsky S."/>
            <person name="Pitman A."/>
        </authorList>
    </citation>
    <scope>NUCLEOTIDE SEQUENCE [LARGE SCALE GENOMIC DNA]</scope>
    <source>
        <strain evidence="10">ICMP 9972</strain>
    </source>
</reference>
<feature type="region of interest" description="Disordered" evidence="6">
    <location>
        <begin position="206"/>
        <end position="272"/>
    </location>
</feature>
<feature type="transmembrane region" description="Helical" evidence="7">
    <location>
        <begin position="349"/>
        <end position="371"/>
    </location>
</feature>
<feature type="transmembrane region" description="Helical" evidence="7">
    <location>
        <begin position="391"/>
        <end position="424"/>
    </location>
</feature>
<evidence type="ECO:0000256" key="7">
    <source>
        <dbReference type="SAM" id="Phobius"/>
    </source>
</evidence>